<dbReference type="InterPro" id="IPR015421">
    <property type="entry name" value="PyrdxlP-dep_Trfase_major"/>
</dbReference>
<dbReference type="Gene3D" id="3.40.640.10">
    <property type="entry name" value="Type I PLP-dependent aspartate aminotransferase-like (Major domain)"/>
    <property type="match status" value="1"/>
</dbReference>
<protein>
    <submittedName>
        <fullName evidence="6">Pyridoxal-5'-phosphate-dependent protein</fullName>
    </submittedName>
</protein>
<reference evidence="6 7" key="1">
    <citation type="journal article" date="2013" name="Genome Announc.">
        <title>Draft genome sequence of an Actinobacterium, Brachybacterium muris strain UCD-AY4.</title>
        <authorList>
            <person name="Lo J.R."/>
            <person name="Lang J.M."/>
            <person name="Darling A.E."/>
            <person name="Eisen J.A."/>
            <person name="Coil D.A."/>
        </authorList>
    </citation>
    <scope>NUCLEOTIDE SEQUENCE [LARGE SCALE GENOMIC DNA]</scope>
    <source>
        <strain evidence="6 7">UCD-AY4</strain>
    </source>
</reference>
<dbReference type="CDD" id="cd00616">
    <property type="entry name" value="AHBA_syn"/>
    <property type="match status" value="1"/>
</dbReference>
<comment type="caution">
    <text evidence="6">The sequence shown here is derived from an EMBL/GenBank/DDBJ whole genome shotgun (WGS) entry which is preliminary data.</text>
</comment>
<dbReference type="Gene3D" id="3.90.1150.10">
    <property type="entry name" value="Aspartate Aminotransferase, domain 1"/>
    <property type="match status" value="1"/>
</dbReference>
<feature type="modified residue" description="N6-(pyridoxal phosphate)lysine" evidence="3">
    <location>
        <position position="190"/>
    </location>
</feature>
<dbReference type="InterPro" id="IPR000653">
    <property type="entry name" value="DegT/StrS_aminotransferase"/>
</dbReference>
<dbReference type="STRING" id="1249481.D641_0107730"/>
<feature type="region of interest" description="Disordered" evidence="5">
    <location>
        <begin position="382"/>
        <end position="402"/>
    </location>
</feature>
<keyword evidence="7" id="KW-1185">Reference proteome</keyword>
<dbReference type="PIRSF" id="PIRSF000390">
    <property type="entry name" value="PLP_StrS"/>
    <property type="match status" value="1"/>
</dbReference>
<name>A0A022KTM9_9MICO</name>
<dbReference type="GO" id="GO:0030170">
    <property type="term" value="F:pyridoxal phosphate binding"/>
    <property type="evidence" value="ECO:0007669"/>
    <property type="project" value="TreeGrafter"/>
</dbReference>
<evidence type="ECO:0000256" key="4">
    <source>
        <dbReference type="RuleBase" id="RU004508"/>
    </source>
</evidence>
<sequence length="402" mass="41901">MMGPRIALSLPVTGQAEQDAVLEALRSGWITSAGPQLDRFEQELAVHTGRRCAVAVSSGTAALHLALLAAGAGPGDLVPCSTLTFAATANAICYTGATPVFIDSDATGSMDVSLLDAFLTDSASAGARVGAVVPVDLFGKIADHAAISRLADRYGVPVVVDAAESLGSVREGRPAGSDGRLAILSFNGNKIITASAGGAVVCDDPALADRVRHLATQARQPVVHYEHEDIGFNYRLSNLLAAVGSAQLARLPEFLAARRAHRDGYRRLALTLPGVEILGGEDTGDNCWLTAIVIDPAQAGFDADEAREALASHGIESRPVWKPMHLQPVFADPERYPRLVTGVAEHLFTHGLVLPSGPSMSHEQRAEVESCLSELSGAAHTVDAQHSAGPAHFGPVGLRSAS</sequence>
<accession>A0A022KTM9</accession>
<evidence type="ECO:0000256" key="2">
    <source>
        <dbReference type="PIRSR" id="PIRSR000390-1"/>
    </source>
</evidence>
<dbReference type="RefSeq" id="WP_017823080.1">
    <property type="nucleotide sequence ID" value="NZ_AORC01000009.1"/>
</dbReference>
<dbReference type="GO" id="GO:0000271">
    <property type="term" value="P:polysaccharide biosynthetic process"/>
    <property type="evidence" value="ECO:0007669"/>
    <property type="project" value="TreeGrafter"/>
</dbReference>
<dbReference type="HOGENOM" id="CLU_033332_2_1_11"/>
<evidence type="ECO:0000313" key="6">
    <source>
        <dbReference type="EMBL" id="EYT49316.1"/>
    </source>
</evidence>
<dbReference type="InterPro" id="IPR015422">
    <property type="entry name" value="PyrdxlP-dep_Trfase_small"/>
</dbReference>
<dbReference type="EMBL" id="AORC01000009">
    <property type="protein sequence ID" value="EYT49316.1"/>
    <property type="molecule type" value="Genomic_DNA"/>
</dbReference>
<dbReference type="Proteomes" id="UP000019754">
    <property type="component" value="Unassembled WGS sequence"/>
</dbReference>
<feature type="active site" description="Proton acceptor" evidence="2">
    <location>
        <position position="190"/>
    </location>
</feature>
<dbReference type="PANTHER" id="PTHR30244:SF34">
    <property type="entry name" value="DTDP-4-AMINO-4,6-DIDEOXYGALACTOSE TRANSAMINASE"/>
    <property type="match status" value="1"/>
</dbReference>
<organism evidence="6 7">
    <name type="scientific">Brachybacterium muris UCD-AY4</name>
    <dbReference type="NCBI Taxonomy" id="1249481"/>
    <lineage>
        <taxon>Bacteria</taxon>
        <taxon>Bacillati</taxon>
        <taxon>Actinomycetota</taxon>
        <taxon>Actinomycetes</taxon>
        <taxon>Micrococcales</taxon>
        <taxon>Dermabacteraceae</taxon>
        <taxon>Brachybacterium</taxon>
    </lineage>
</organism>
<dbReference type="Pfam" id="PF01041">
    <property type="entry name" value="DegT_DnrJ_EryC1"/>
    <property type="match status" value="1"/>
</dbReference>
<evidence type="ECO:0000256" key="5">
    <source>
        <dbReference type="SAM" id="MobiDB-lite"/>
    </source>
</evidence>
<comment type="similarity">
    <text evidence="4">Belongs to the DegT/DnrJ/EryC1 family.</text>
</comment>
<evidence type="ECO:0000256" key="3">
    <source>
        <dbReference type="PIRSR" id="PIRSR000390-2"/>
    </source>
</evidence>
<proteinExistence type="inferred from homology"/>
<dbReference type="InterPro" id="IPR015424">
    <property type="entry name" value="PyrdxlP-dep_Trfase"/>
</dbReference>
<gene>
    <name evidence="6" type="ORF">D641_0107730</name>
</gene>
<comment type="cofactor">
    <cofactor evidence="1">
        <name>pyridoxal 5'-phosphate</name>
        <dbReference type="ChEBI" id="CHEBI:597326"/>
    </cofactor>
</comment>
<dbReference type="GO" id="GO:0008483">
    <property type="term" value="F:transaminase activity"/>
    <property type="evidence" value="ECO:0007669"/>
    <property type="project" value="TreeGrafter"/>
</dbReference>
<keyword evidence="3 4" id="KW-0663">Pyridoxal phosphate</keyword>
<dbReference type="AlphaFoldDB" id="A0A022KTM9"/>
<dbReference type="SUPFAM" id="SSF53383">
    <property type="entry name" value="PLP-dependent transferases"/>
    <property type="match status" value="1"/>
</dbReference>
<evidence type="ECO:0000256" key="1">
    <source>
        <dbReference type="ARBA" id="ARBA00001933"/>
    </source>
</evidence>
<dbReference type="PANTHER" id="PTHR30244">
    <property type="entry name" value="TRANSAMINASE"/>
    <property type="match status" value="1"/>
</dbReference>
<evidence type="ECO:0000313" key="7">
    <source>
        <dbReference type="Proteomes" id="UP000019754"/>
    </source>
</evidence>